<evidence type="ECO:0000313" key="3">
    <source>
        <dbReference type="EMBL" id="MCB5183271.1"/>
    </source>
</evidence>
<proteinExistence type="predicted"/>
<dbReference type="CDD" id="cd00093">
    <property type="entry name" value="HTH_XRE"/>
    <property type="match status" value="1"/>
</dbReference>
<reference evidence="3 4" key="1">
    <citation type="submission" date="2021-10" db="EMBL/GenBank/DDBJ databases">
        <title>Streptomyces sp. strain SMC 277, a novel streptomycete isolated from soil.</title>
        <authorList>
            <person name="Chanama M."/>
        </authorList>
    </citation>
    <scope>NUCLEOTIDE SEQUENCE [LARGE SCALE GENOMIC DNA]</scope>
    <source>
        <strain evidence="3 4">SMC 277</strain>
    </source>
</reference>
<dbReference type="SMART" id="SM00530">
    <property type="entry name" value="HTH_XRE"/>
    <property type="match status" value="1"/>
</dbReference>
<keyword evidence="4" id="KW-1185">Reference proteome</keyword>
<comment type="caution">
    <text evidence="3">The sequence shown here is derived from an EMBL/GenBank/DDBJ whole genome shotgun (WGS) entry which is preliminary data.</text>
</comment>
<feature type="region of interest" description="Disordered" evidence="1">
    <location>
        <begin position="1"/>
        <end position="52"/>
    </location>
</feature>
<protein>
    <submittedName>
        <fullName evidence="3">Helix-turn-helix domain-containing protein</fullName>
    </submittedName>
</protein>
<dbReference type="InterPro" id="IPR010982">
    <property type="entry name" value="Lambda_DNA-bd_dom_sf"/>
</dbReference>
<dbReference type="PROSITE" id="PS50943">
    <property type="entry name" value="HTH_CROC1"/>
    <property type="match status" value="1"/>
</dbReference>
<dbReference type="InterPro" id="IPR041413">
    <property type="entry name" value="MLTR_LBD"/>
</dbReference>
<dbReference type="Proteomes" id="UP001199054">
    <property type="component" value="Unassembled WGS sequence"/>
</dbReference>
<feature type="region of interest" description="Disordered" evidence="1">
    <location>
        <begin position="324"/>
        <end position="351"/>
    </location>
</feature>
<dbReference type="Gene3D" id="1.10.260.40">
    <property type="entry name" value="lambda repressor-like DNA-binding domains"/>
    <property type="match status" value="1"/>
</dbReference>
<feature type="compositionally biased region" description="Basic and acidic residues" evidence="1">
    <location>
        <begin position="10"/>
        <end position="20"/>
    </location>
</feature>
<accession>A0ABS8BFG7</accession>
<sequence>MIAVAGSPHGNEDPDREKGELSVPHLAAVGPSDGLSRVAGEERLTGEEPGVRGAVRSERRKEILRQRREELGLSQEDVAARLRISVRAYGNWERGLVKEWTDRKLLALAEALEMSERQCFWLFRIMVDRDPPPTWHAAEENRLPDDPAQRDYLRDYAALMEAVPYPSFLIDHRWDVALTNSAFDHLFQAVRPHPTALPDDNFLRFVLFHPDAAAVLEDHEPAWCVPLLAQFATALADDPDDEGLRSIRQEVARDPFMEAAYRYGVPHWLSTYGAEAAERDGAVLAVRHPDPRQGVSRCRMVAETSRQLDAMGLTRITLILSAPQGLPAGPAPTGAPRPQGPRLRAVPPPAE</sequence>
<dbReference type="PANTHER" id="PTHR35010:SF2">
    <property type="entry name" value="BLL4672 PROTEIN"/>
    <property type="match status" value="1"/>
</dbReference>
<evidence type="ECO:0000313" key="4">
    <source>
        <dbReference type="Proteomes" id="UP001199054"/>
    </source>
</evidence>
<dbReference type="Pfam" id="PF17765">
    <property type="entry name" value="MLTR_LBD"/>
    <property type="match status" value="1"/>
</dbReference>
<dbReference type="SUPFAM" id="SSF47413">
    <property type="entry name" value="lambda repressor-like DNA-binding domains"/>
    <property type="match status" value="1"/>
</dbReference>
<dbReference type="EMBL" id="JAJAUY010000195">
    <property type="protein sequence ID" value="MCB5183271.1"/>
    <property type="molecule type" value="Genomic_DNA"/>
</dbReference>
<organism evidence="3 4">
    <name type="scientific">Streptomyces antimicrobicus</name>
    <dbReference type="NCBI Taxonomy" id="2883108"/>
    <lineage>
        <taxon>Bacteria</taxon>
        <taxon>Bacillati</taxon>
        <taxon>Actinomycetota</taxon>
        <taxon>Actinomycetes</taxon>
        <taxon>Kitasatosporales</taxon>
        <taxon>Streptomycetaceae</taxon>
        <taxon>Streptomyces</taxon>
    </lineage>
</organism>
<name>A0ABS8BFG7_9ACTN</name>
<feature type="domain" description="HTH cro/C1-type" evidence="2">
    <location>
        <begin position="64"/>
        <end position="119"/>
    </location>
</feature>
<feature type="compositionally biased region" description="Basic and acidic residues" evidence="1">
    <location>
        <begin position="39"/>
        <end position="52"/>
    </location>
</feature>
<evidence type="ECO:0000256" key="1">
    <source>
        <dbReference type="SAM" id="MobiDB-lite"/>
    </source>
</evidence>
<evidence type="ECO:0000259" key="2">
    <source>
        <dbReference type="PROSITE" id="PS50943"/>
    </source>
</evidence>
<feature type="compositionally biased region" description="Pro residues" evidence="1">
    <location>
        <begin position="329"/>
        <end position="339"/>
    </location>
</feature>
<dbReference type="Pfam" id="PF01381">
    <property type="entry name" value="HTH_3"/>
    <property type="match status" value="1"/>
</dbReference>
<gene>
    <name evidence="3" type="ORF">LG632_28430</name>
</gene>
<dbReference type="Gene3D" id="3.30.450.180">
    <property type="match status" value="1"/>
</dbReference>
<dbReference type="PANTHER" id="PTHR35010">
    <property type="entry name" value="BLL4672 PROTEIN-RELATED"/>
    <property type="match status" value="1"/>
</dbReference>
<dbReference type="InterPro" id="IPR001387">
    <property type="entry name" value="Cro/C1-type_HTH"/>
</dbReference>